<reference evidence="1" key="1">
    <citation type="submission" date="2023-11" db="EMBL/GenBank/DDBJ databases">
        <authorList>
            <person name="Poullet M."/>
        </authorList>
    </citation>
    <scope>NUCLEOTIDE SEQUENCE</scope>
    <source>
        <strain evidence="1">E1834</strain>
    </source>
</reference>
<accession>A0ACB0Y5U2</accession>
<name>A0ACB0Y5U2_MELEN</name>
<keyword evidence="2" id="KW-1185">Reference proteome</keyword>
<organism evidence="1 2">
    <name type="scientific">Meloidogyne enterolobii</name>
    <name type="common">Root-knot nematode worm</name>
    <name type="synonym">Meloidogyne mayaguensis</name>
    <dbReference type="NCBI Taxonomy" id="390850"/>
    <lineage>
        <taxon>Eukaryota</taxon>
        <taxon>Metazoa</taxon>
        <taxon>Ecdysozoa</taxon>
        <taxon>Nematoda</taxon>
        <taxon>Chromadorea</taxon>
        <taxon>Rhabditida</taxon>
        <taxon>Tylenchina</taxon>
        <taxon>Tylenchomorpha</taxon>
        <taxon>Tylenchoidea</taxon>
        <taxon>Meloidogynidae</taxon>
        <taxon>Meloidogyninae</taxon>
        <taxon>Meloidogyne</taxon>
    </lineage>
</organism>
<sequence length="63" mass="7738">MFCMRICLDERSPKMVFLHWSEHFRTRFLMHIFAYFGPLVHICISMHILANFAYFAPYFGIFW</sequence>
<evidence type="ECO:0000313" key="1">
    <source>
        <dbReference type="EMBL" id="CAK5031850.1"/>
    </source>
</evidence>
<gene>
    <name evidence="1" type="ORF">MENTE1834_LOCUS7649</name>
</gene>
<proteinExistence type="predicted"/>
<comment type="caution">
    <text evidence="1">The sequence shown here is derived from an EMBL/GenBank/DDBJ whole genome shotgun (WGS) entry which is preliminary data.</text>
</comment>
<dbReference type="Proteomes" id="UP001497535">
    <property type="component" value="Unassembled WGS sequence"/>
</dbReference>
<dbReference type="EMBL" id="CAVMJV010000005">
    <property type="protein sequence ID" value="CAK5031850.1"/>
    <property type="molecule type" value="Genomic_DNA"/>
</dbReference>
<evidence type="ECO:0000313" key="2">
    <source>
        <dbReference type="Proteomes" id="UP001497535"/>
    </source>
</evidence>
<protein>
    <submittedName>
        <fullName evidence="1">Uncharacterized protein</fullName>
    </submittedName>
</protein>